<comment type="caution">
    <text evidence="5">The sequence shown here is derived from an EMBL/GenBank/DDBJ whole genome shotgun (WGS) entry which is preliminary data.</text>
</comment>
<dbReference type="NCBIfam" id="TIGR00072">
    <property type="entry name" value="hydrog_prot"/>
    <property type="match status" value="1"/>
</dbReference>
<keyword evidence="2" id="KW-0645">Protease</keyword>
<evidence type="ECO:0000313" key="6">
    <source>
        <dbReference type="Proteomes" id="UP000552683"/>
    </source>
</evidence>
<evidence type="ECO:0000313" key="5">
    <source>
        <dbReference type="EMBL" id="MBC2883362.1"/>
    </source>
</evidence>
<accession>A0A842JBB3</accession>
<name>A0A842JBB3_9BACT</name>
<sequence>MRVLVLGIGNVMFGDEGVGVHFVKMMEQNYKFSPKIRAKFDSALNLDDKFEASNLDVANSNLSGDLASRDGSKFNADGANLELRFIDGGTLAMALTPLIAQADVLIVVDCISADGGETGDVYFFGYEQMPPTISWNGSAHEVEMLETLRLMELAGDLPRTKILGIVPKRIEPMSFELSAQAQEGVNLMEKTLLNELSRLGFSYEKIANFSVSGIALEFSKKGAI</sequence>
<dbReference type="InterPro" id="IPR000671">
    <property type="entry name" value="Peptidase_A31"/>
</dbReference>
<evidence type="ECO:0000256" key="1">
    <source>
        <dbReference type="ARBA" id="ARBA00006814"/>
    </source>
</evidence>
<organism evidence="5 6">
    <name type="scientific">Campylobacter massiliensis</name>
    <dbReference type="NCBI Taxonomy" id="2762557"/>
    <lineage>
        <taxon>Bacteria</taxon>
        <taxon>Pseudomonadati</taxon>
        <taxon>Campylobacterota</taxon>
        <taxon>Epsilonproteobacteria</taxon>
        <taxon>Campylobacterales</taxon>
        <taxon>Campylobacteraceae</taxon>
        <taxon>Campylobacter</taxon>
    </lineage>
</organism>
<dbReference type="CDD" id="cd06062">
    <property type="entry name" value="H2MP_MemB-H2up"/>
    <property type="match status" value="1"/>
</dbReference>
<keyword evidence="3" id="KW-0064">Aspartyl protease</keyword>
<evidence type="ECO:0000256" key="4">
    <source>
        <dbReference type="ARBA" id="ARBA00022801"/>
    </source>
</evidence>
<dbReference type="PRINTS" id="PR00446">
    <property type="entry name" value="HYDRGNUPTAKE"/>
</dbReference>
<dbReference type="Pfam" id="PF01750">
    <property type="entry name" value="HycI"/>
    <property type="match status" value="1"/>
</dbReference>
<dbReference type="PANTHER" id="PTHR30302:SF1">
    <property type="entry name" value="HYDROGENASE 2 MATURATION PROTEASE"/>
    <property type="match status" value="1"/>
</dbReference>
<comment type="similarity">
    <text evidence="1">Belongs to the peptidase A31 family.</text>
</comment>
<dbReference type="GO" id="GO:0008047">
    <property type="term" value="F:enzyme activator activity"/>
    <property type="evidence" value="ECO:0007669"/>
    <property type="project" value="InterPro"/>
</dbReference>
<dbReference type="SUPFAM" id="SSF53163">
    <property type="entry name" value="HybD-like"/>
    <property type="match status" value="2"/>
</dbReference>
<dbReference type="GO" id="GO:0004190">
    <property type="term" value="F:aspartic-type endopeptidase activity"/>
    <property type="evidence" value="ECO:0007669"/>
    <property type="project" value="UniProtKB-KW"/>
</dbReference>
<dbReference type="PANTHER" id="PTHR30302">
    <property type="entry name" value="HYDROGENASE 1 MATURATION PROTEASE"/>
    <property type="match status" value="1"/>
</dbReference>
<keyword evidence="4" id="KW-0378">Hydrolase</keyword>
<dbReference type="Proteomes" id="UP000552683">
    <property type="component" value="Unassembled WGS sequence"/>
</dbReference>
<protein>
    <submittedName>
        <fullName evidence="5">HyaD/HybD family hydrogenase maturation endopeptidase</fullName>
    </submittedName>
</protein>
<evidence type="ECO:0000256" key="2">
    <source>
        <dbReference type="ARBA" id="ARBA00022670"/>
    </source>
</evidence>
<keyword evidence="6" id="KW-1185">Reference proteome</keyword>
<dbReference type="GO" id="GO:0016485">
    <property type="term" value="P:protein processing"/>
    <property type="evidence" value="ECO:0007669"/>
    <property type="project" value="TreeGrafter"/>
</dbReference>
<reference evidence="5 6" key="1">
    <citation type="submission" date="2020-08" db="EMBL/GenBank/DDBJ databases">
        <title>Complete genome and description of Campylobacter massiliensis Marseille-Q3452 sp. nov.</title>
        <authorList>
            <person name="Antezack A."/>
        </authorList>
    </citation>
    <scope>NUCLEOTIDE SEQUENCE [LARGE SCALE GENOMIC DNA]</scope>
    <source>
        <strain evidence="5 6">Marseille-Q3452</strain>
    </source>
</reference>
<proteinExistence type="inferred from homology"/>
<evidence type="ECO:0000256" key="3">
    <source>
        <dbReference type="ARBA" id="ARBA00022750"/>
    </source>
</evidence>
<dbReference type="InterPro" id="IPR023430">
    <property type="entry name" value="Pept_HybD-like_dom_sf"/>
</dbReference>
<dbReference type="AlphaFoldDB" id="A0A842JBB3"/>
<dbReference type="RefSeq" id="WP_185898889.1">
    <property type="nucleotide sequence ID" value="NZ_JACLZK010000002.1"/>
</dbReference>
<dbReference type="EMBL" id="JACLZK010000002">
    <property type="protein sequence ID" value="MBC2883362.1"/>
    <property type="molecule type" value="Genomic_DNA"/>
</dbReference>
<gene>
    <name evidence="5" type="ORF">H7R39_08860</name>
</gene>
<dbReference type="Gene3D" id="3.40.50.1450">
    <property type="entry name" value="HybD-like"/>
    <property type="match status" value="1"/>
</dbReference>